<dbReference type="Gene3D" id="3.30.70.1230">
    <property type="entry name" value="Nucleotide cyclase"/>
    <property type="match status" value="1"/>
</dbReference>
<evidence type="ECO:0008006" key="3">
    <source>
        <dbReference type="Google" id="ProtNLM"/>
    </source>
</evidence>
<proteinExistence type="predicted"/>
<dbReference type="EMBL" id="CP092363">
    <property type="protein sequence ID" value="ULN44826.1"/>
    <property type="molecule type" value="Genomic_DNA"/>
</dbReference>
<organism evidence="1 2">
    <name type="scientific">Mycolicibacterium crocinum</name>
    <dbReference type="NCBI Taxonomy" id="388459"/>
    <lineage>
        <taxon>Bacteria</taxon>
        <taxon>Bacillati</taxon>
        <taxon>Actinomycetota</taxon>
        <taxon>Actinomycetes</taxon>
        <taxon>Mycobacteriales</taxon>
        <taxon>Mycobacteriaceae</taxon>
        <taxon>Mycolicibacterium</taxon>
    </lineage>
</organism>
<protein>
    <recommendedName>
        <fullName evidence="3">Guanylate cyclase domain-containing protein</fullName>
    </recommendedName>
</protein>
<name>A0ABY3TYV3_9MYCO</name>
<dbReference type="Proteomes" id="UP001055337">
    <property type="component" value="Plasmid unnamed"/>
</dbReference>
<dbReference type="SUPFAM" id="SSF55073">
    <property type="entry name" value="Nucleotide cyclase"/>
    <property type="match status" value="1"/>
</dbReference>
<geneLocation type="plasmid" evidence="1 2">
    <name>unnamed</name>
</geneLocation>
<evidence type="ECO:0000313" key="1">
    <source>
        <dbReference type="EMBL" id="ULN44826.1"/>
    </source>
</evidence>
<dbReference type="InterPro" id="IPR029787">
    <property type="entry name" value="Nucleotide_cyclase"/>
</dbReference>
<reference evidence="1" key="1">
    <citation type="submission" date="2022-08" db="EMBL/GenBank/DDBJ databases">
        <title>Whole genome sequencing of non-tuberculosis mycobacteria type-strains.</title>
        <authorList>
            <person name="Igarashi Y."/>
            <person name="Osugi A."/>
            <person name="Mitarai S."/>
        </authorList>
    </citation>
    <scope>NUCLEOTIDE SEQUENCE</scope>
    <source>
        <strain evidence="1">JCM 16369</strain>
    </source>
</reference>
<accession>A0ABY3TYV3</accession>
<evidence type="ECO:0000313" key="2">
    <source>
        <dbReference type="Proteomes" id="UP001055337"/>
    </source>
</evidence>
<dbReference type="RefSeq" id="WP_240180780.1">
    <property type="nucleotide sequence ID" value="NZ_CP092363.2"/>
</dbReference>
<keyword evidence="2" id="KW-1185">Reference proteome</keyword>
<sequence length="154" mass="16237">MMLPDTTTDFTTVAVTVAFVDLAGQPRPHRPTTRARLVKTIGDAVMPAADTQMMATLADLADRAAGEDGFLAIRAVIHHGHAVARGGDYFGHAVDIAARITALAGAGRAVIIDDINKAAAARGLASNLYAVPSWSWPTKPASWEKPSWLLSPLP</sequence>
<keyword evidence="1" id="KW-0614">Plasmid</keyword>
<gene>
    <name evidence="1" type="ORF">MI149_29530</name>
</gene>